<comment type="caution">
    <text evidence="1">The sequence shown here is derived from an EMBL/GenBank/DDBJ whole genome shotgun (WGS) entry which is preliminary data.</text>
</comment>
<dbReference type="RefSeq" id="WP_157081781.1">
    <property type="nucleotide sequence ID" value="NZ_BCNT01000001.1"/>
</dbReference>
<evidence type="ECO:0000313" key="2">
    <source>
        <dbReference type="Proteomes" id="UP001597463"/>
    </source>
</evidence>
<reference evidence="2" key="1">
    <citation type="journal article" date="2019" name="Int. J. Syst. Evol. Microbiol.">
        <title>The Global Catalogue of Microorganisms (GCM) 10K type strain sequencing project: providing services to taxonomists for standard genome sequencing and annotation.</title>
        <authorList>
            <consortium name="The Broad Institute Genomics Platform"/>
            <consortium name="The Broad Institute Genome Sequencing Center for Infectious Disease"/>
            <person name="Wu L."/>
            <person name="Ma J."/>
        </authorList>
    </citation>
    <scope>NUCLEOTIDE SEQUENCE [LARGE SCALE GENOMIC DNA]</scope>
    <source>
        <strain evidence="2">TISTR 1906</strain>
    </source>
</reference>
<protein>
    <recommendedName>
        <fullName evidence="3">DUF551 domain-containing protein</fullName>
    </recommendedName>
</protein>
<evidence type="ECO:0000313" key="1">
    <source>
        <dbReference type="EMBL" id="MFD2753890.1"/>
    </source>
</evidence>
<sequence length="97" mass="10545">MMTPTERLAAHPALAEATILSLQARLEWLPIETAPKDGRCILLYTGDGIVECAWSFGFWEPQPSCLAAHDGIGTVLSDSPTHWMPLPPPPRPRLASA</sequence>
<dbReference type="EMBL" id="JBHUMV010000003">
    <property type="protein sequence ID" value="MFD2753890.1"/>
    <property type="molecule type" value="Genomic_DNA"/>
</dbReference>
<accession>A0ABW5UL00</accession>
<name>A0ABW5UL00_9BURK</name>
<proteinExistence type="predicted"/>
<evidence type="ECO:0008006" key="3">
    <source>
        <dbReference type="Google" id="ProtNLM"/>
    </source>
</evidence>
<dbReference type="Proteomes" id="UP001597463">
    <property type="component" value="Unassembled WGS sequence"/>
</dbReference>
<gene>
    <name evidence="1" type="ORF">ACFSW6_07295</name>
</gene>
<keyword evidence="2" id="KW-1185">Reference proteome</keyword>
<organism evidence="1 2">
    <name type="scientific">Comamonas terrae</name>
    <dbReference type="NCBI Taxonomy" id="673548"/>
    <lineage>
        <taxon>Bacteria</taxon>
        <taxon>Pseudomonadati</taxon>
        <taxon>Pseudomonadota</taxon>
        <taxon>Betaproteobacteria</taxon>
        <taxon>Burkholderiales</taxon>
        <taxon>Comamonadaceae</taxon>
        <taxon>Comamonas</taxon>
    </lineage>
</organism>